<dbReference type="EMBL" id="JBEUWX010000002">
    <property type="protein sequence ID" value="MFA9949209.1"/>
    <property type="molecule type" value="Genomic_DNA"/>
</dbReference>
<name>A0ABV4UCX1_9RHOO</name>
<evidence type="ECO:0000259" key="2">
    <source>
        <dbReference type="Pfam" id="PF00582"/>
    </source>
</evidence>
<dbReference type="PANTHER" id="PTHR46268:SF15">
    <property type="entry name" value="UNIVERSAL STRESS PROTEIN HP_0031"/>
    <property type="match status" value="1"/>
</dbReference>
<dbReference type="SUPFAM" id="SSF52402">
    <property type="entry name" value="Adenine nucleotide alpha hydrolases-like"/>
    <property type="match status" value="1"/>
</dbReference>
<sequence>MFKHILVPTDGSEFSERAVRRAVAFAKEIGAEITAFYAKQDFSAMGYYGEGFLAVAKMDESEDSYTEAYARKVLGFVENLCQEAGVKCQTVSITSAMVYEGIIDAATKGNCDLIFMASHGRSGIKALLLGSETSKVLTYSKIPVLVYR</sequence>
<dbReference type="InterPro" id="IPR006016">
    <property type="entry name" value="UspA"/>
</dbReference>
<comment type="similarity">
    <text evidence="1">Belongs to the universal stress protein A family.</text>
</comment>
<proteinExistence type="inferred from homology"/>
<evidence type="ECO:0000313" key="4">
    <source>
        <dbReference type="Proteomes" id="UP001574673"/>
    </source>
</evidence>
<dbReference type="RefSeq" id="WP_418890354.1">
    <property type="nucleotide sequence ID" value="NZ_JBEUWX010000002.1"/>
</dbReference>
<dbReference type="Pfam" id="PF00582">
    <property type="entry name" value="Usp"/>
    <property type="match status" value="1"/>
</dbReference>
<keyword evidence="4" id="KW-1185">Reference proteome</keyword>
<accession>A0ABV4UCX1</accession>
<gene>
    <name evidence="3" type="ORF">ABCS64_02505</name>
</gene>
<dbReference type="CDD" id="cd00293">
    <property type="entry name" value="USP-like"/>
    <property type="match status" value="1"/>
</dbReference>
<dbReference type="Proteomes" id="UP001574673">
    <property type="component" value="Unassembled WGS sequence"/>
</dbReference>
<feature type="domain" description="UspA" evidence="2">
    <location>
        <begin position="1"/>
        <end position="148"/>
    </location>
</feature>
<comment type="caution">
    <text evidence="3">The sequence shown here is derived from an EMBL/GenBank/DDBJ whole genome shotgun (WGS) entry which is preliminary data.</text>
</comment>
<organism evidence="3 4">
    <name type="scientific">Dentiradicibacter hellwigii</name>
    <dbReference type="NCBI Taxonomy" id="3149053"/>
    <lineage>
        <taxon>Bacteria</taxon>
        <taxon>Pseudomonadati</taxon>
        <taxon>Pseudomonadota</taxon>
        <taxon>Betaproteobacteria</taxon>
        <taxon>Rhodocyclales</taxon>
        <taxon>Rhodocyclaceae</taxon>
        <taxon>Dentiradicibacter</taxon>
    </lineage>
</organism>
<reference evidence="4" key="1">
    <citation type="submission" date="2024-06" db="EMBL/GenBank/DDBJ databases">
        <title>Radixoralia hellwigii gen. nov., sp nov., isolated from a root canal in the human oral cavity.</title>
        <authorList>
            <person name="Bartsch S."/>
            <person name="Wittmer A."/>
            <person name="Schulz A.-K."/>
            <person name="Neumann-Schaal M."/>
            <person name="Wolf J."/>
            <person name="Gronow S."/>
            <person name="Tennert C."/>
            <person name="Haecker G."/>
            <person name="Cieplik F."/>
            <person name="Al-Ahmad A."/>
        </authorList>
    </citation>
    <scope>NUCLEOTIDE SEQUENCE [LARGE SCALE GENOMIC DNA]</scope>
    <source>
        <strain evidence="4">Wk13</strain>
    </source>
</reference>
<dbReference type="InterPro" id="IPR014729">
    <property type="entry name" value="Rossmann-like_a/b/a_fold"/>
</dbReference>
<dbReference type="PANTHER" id="PTHR46268">
    <property type="entry name" value="STRESS RESPONSE PROTEIN NHAX"/>
    <property type="match status" value="1"/>
</dbReference>
<evidence type="ECO:0000256" key="1">
    <source>
        <dbReference type="ARBA" id="ARBA00008791"/>
    </source>
</evidence>
<dbReference type="InterPro" id="IPR006015">
    <property type="entry name" value="Universal_stress_UspA"/>
</dbReference>
<evidence type="ECO:0000313" key="3">
    <source>
        <dbReference type="EMBL" id="MFA9949209.1"/>
    </source>
</evidence>
<dbReference type="Gene3D" id="3.40.50.620">
    <property type="entry name" value="HUPs"/>
    <property type="match status" value="1"/>
</dbReference>
<dbReference type="PRINTS" id="PR01438">
    <property type="entry name" value="UNVRSLSTRESS"/>
</dbReference>
<protein>
    <submittedName>
        <fullName evidence="3">Universal stress protein</fullName>
    </submittedName>
</protein>